<dbReference type="Proteomes" id="UP000305511">
    <property type="component" value="Unassembled WGS sequence"/>
</dbReference>
<proteinExistence type="predicted"/>
<sequence length="96" mass="10931">MAVFWRKVGGLYQYLGVIMVVSKDKETRVRHALPILAPFRLSFEAIYKKIKNKDVESPVLSVSFSLGSKYCNKLGMKLTRRRTPKALVKIALCSLQ</sequence>
<reference evidence="1 2" key="1">
    <citation type="submission" date="2019-02" db="EMBL/GenBank/DDBJ databases">
        <title>Bacteria dissemination in different level of health care in South Africa: the effectiveness of infections prevention and control.</title>
        <authorList>
            <person name="Shobo C."/>
            <person name="Amoako D.G."/>
            <person name="Allam M."/>
            <person name="Ismail A."/>
            <person name="Bester L.A."/>
            <person name="Essack S.Y."/>
        </authorList>
    </citation>
    <scope>NUCLEOTIDE SEQUENCE [LARGE SCALE GENOMIC DNA]</scope>
    <source>
        <strain evidence="1 2">2SIL2</strain>
    </source>
</reference>
<comment type="caution">
    <text evidence="1">The sequence shown here is derived from an EMBL/GenBank/DDBJ whole genome shotgun (WGS) entry which is preliminary data.</text>
</comment>
<protein>
    <submittedName>
        <fullName evidence="1">Uncharacterized protein</fullName>
    </submittedName>
</protein>
<evidence type="ECO:0000313" key="2">
    <source>
        <dbReference type="Proteomes" id="UP000305511"/>
    </source>
</evidence>
<dbReference type="EMBL" id="SIYF01000165">
    <property type="protein sequence ID" value="TKK86695.1"/>
    <property type="molecule type" value="Genomic_DNA"/>
</dbReference>
<dbReference type="AlphaFoldDB" id="A0A4U3MC40"/>
<organism evidence="1 2">
    <name type="scientific">Enterococcus faecalis</name>
    <name type="common">Streptococcus faecalis</name>
    <dbReference type="NCBI Taxonomy" id="1351"/>
    <lineage>
        <taxon>Bacteria</taxon>
        <taxon>Bacillati</taxon>
        <taxon>Bacillota</taxon>
        <taxon>Bacilli</taxon>
        <taxon>Lactobacillales</taxon>
        <taxon>Enterococcaceae</taxon>
        <taxon>Enterococcus</taxon>
    </lineage>
</organism>
<name>A0A4U3MC40_ENTFL</name>
<accession>A0A4U3MC40</accession>
<evidence type="ECO:0000313" key="1">
    <source>
        <dbReference type="EMBL" id="TKK86695.1"/>
    </source>
</evidence>
<gene>
    <name evidence="1" type="ORF">EY666_07705</name>
</gene>